<dbReference type="InterPro" id="IPR051049">
    <property type="entry name" value="Dienelactone_hydrolase-like"/>
</dbReference>
<dbReference type="InterPro" id="IPR002925">
    <property type="entry name" value="Dienelactn_hydro"/>
</dbReference>
<dbReference type="GO" id="GO:0016787">
    <property type="term" value="F:hydrolase activity"/>
    <property type="evidence" value="ECO:0007669"/>
    <property type="project" value="InterPro"/>
</dbReference>
<organism evidence="2 3">
    <name type="scientific">Bacillus altitudinis</name>
    <dbReference type="NCBI Taxonomy" id="293387"/>
    <lineage>
        <taxon>Bacteria</taxon>
        <taxon>Bacillati</taxon>
        <taxon>Bacillota</taxon>
        <taxon>Bacilli</taxon>
        <taxon>Bacillales</taxon>
        <taxon>Bacillaceae</taxon>
        <taxon>Bacillus</taxon>
    </lineage>
</organism>
<feature type="domain" description="Dienelactone hydrolase" evidence="1">
    <location>
        <begin position="6"/>
        <end position="198"/>
    </location>
</feature>
<reference evidence="2 3" key="1">
    <citation type="submission" date="2019-10" db="EMBL/GenBank/DDBJ databases">
        <authorList>
            <person name="Karimi E."/>
        </authorList>
    </citation>
    <scope>NUCLEOTIDE SEQUENCE [LARGE SCALE GENOMIC DNA]</scope>
    <source>
        <strain evidence="2">Bacillus sp. 348</strain>
    </source>
</reference>
<evidence type="ECO:0000313" key="2">
    <source>
        <dbReference type="EMBL" id="VXA91489.1"/>
    </source>
</evidence>
<dbReference type="Pfam" id="PF01738">
    <property type="entry name" value="DLH"/>
    <property type="match status" value="1"/>
</dbReference>
<accession>A0A653LGP1</accession>
<dbReference type="Proteomes" id="UP000433089">
    <property type="component" value="Unassembled WGS sequence"/>
</dbReference>
<dbReference type="RefSeq" id="WP_159160182.1">
    <property type="nucleotide sequence ID" value="NZ_CP069098.1"/>
</dbReference>
<gene>
    <name evidence="2" type="ORF">BACI348_110072</name>
</gene>
<dbReference type="SUPFAM" id="SSF53474">
    <property type="entry name" value="alpha/beta-Hydrolases"/>
    <property type="match status" value="1"/>
</dbReference>
<dbReference type="PANTHER" id="PTHR46623:SF6">
    <property type="entry name" value="ALPHA_BETA-HYDROLASES SUPERFAMILY PROTEIN"/>
    <property type="match status" value="1"/>
</dbReference>
<name>A0A653LGP1_BACAB</name>
<dbReference type="PANTHER" id="PTHR46623">
    <property type="entry name" value="CARBOXYMETHYLENEBUTENOLIDASE-RELATED"/>
    <property type="match status" value="1"/>
</dbReference>
<dbReference type="Gene3D" id="3.40.50.1820">
    <property type="entry name" value="alpha/beta hydrolase"/>
    <property type="match status" value="1"/>
</dbReference>
<dbReference type="EMBL" id="CABWLH010000003">
    <property type="protein sequence ID" value="VXA91489.1"/>
    <property type="molecule type" value="Genomic_DNA"/>
</dbReference>
<dbReference type="AlphaFoldDB" id="A0A653LGP1"/>
<sequence>MHTLKQKPVMILVHEIYGINDHMKSMIDHFDKAGFEVYCPHLLGQAKHFPYASENEAYDYFMNKVGFDESVKIVLNVAKELKTKNAERDICLIGFSVGATIAWQCSQYDKLFTGVIGFYGSRIRDFLDMTPACNTLLFFPEVEASFNPREVANVLEKKEKLCVKIVKGQHGFANPDSTTFHAESKNRCFQEIDGFIKECLQKKNDS</sequence>
<proteinExistence type="predicted"/>
<dbReference type="InterPro" id="IPR029058">
    <property type="entry name" value="AB_hydrolase_fold"/>
</dbReference>
<evidence type="ECO:0000313" key="3">
    <source>
        <dbReference type="Proteomes" id="UP000433089"/>
    </source>
</evidence>
<evidence type="ECO:0000259" key="1">
    <source>
        <dbReference type="Pfam" id="PF01738"/>
    </source>
</evidence>
<protein>
    <recommendedName>
        <fullName evidence="1">Dienelactone hydrolase domain-containing protein</fullName>
    </recommendedName>
</protein>